<reference evidence="1 2" key="1">
    <citation type="submission" date="2013-05" db="EMBL/GenBank/DDBJ databases">
        <authorList>
            <person name="Harkins D.M."/>
            <person name="Durkin A.S."/>
            <person name="Brinkac L.M."/>
            <person name="Haft D.H."/>
            <person name="Selengut J.D."/>
            <person name="Sanka R."/>
            <person name="DePew J."/>
            <person name="Purushe J."/>
            <person name="Hartskeerl R.A."/>
            <person name="Ahmed A."/>
            <person name="van der Linden H."/>
            <person name="Goris M.G.A."/>
            <person name="Vinetz J.M."/>
            <person name="Sutton G.G."/>
            <person name="Nierman W.C."/>
            <person name="Fouts D.E."/>
        </authorList>
    </citation>
    <scope>NUCLEOTIDE SEQUENCE [LARGE SCALE GENOMIC DNA]</scope>
    <source>
        <strain evidence="1 2">10</strain>
    </source>
</reference>
<gene>
    <name evidence="1" type="ORF">LEP1GSC047_3289</name>
</gene>
<name>V6HA02_9LEPT</name>
<dbReference type="Proteomes" id="UP000018719">
    <property type="component" value="Unassembled WGS sequence"/>
</dbReference>
<dbReference type="EMBL" id="AHMM02000023">
    <property type="protein sequence ID" value="EQA36131.1"/>
    <property type="molecule type" value="Genomic_DNA"/>
</dbReference>
<accession>V6HA02</accession>
<protein>
    <submittedName>
        <fullName evidence="1">Uncharacterized protein</fullName>
    </submittedName>
</protein>
<organism evidence="1 2">
    <name type="scientific">Leptospira inadai serovar Lyme str. 10</name>
    <dbReference type="NCBI Taxonomy" id="1049790"/>
    <lineage>
        <taxon>Bacteria</taxon>
        <taxon>Pseudomonadati</taxon>
        <taxon>Spirochaetota</taxon>
        <taxon>Spirochaetia</taxon>
        <taxon>Leptospirales</taxon>
        <taxon>Leptospiraceae</taxon>
        <taxon>Leptospira</taxon>
    </lineage>
</organism>
<sequence length="46" mass="5017">MIPGNADILDSSHQIFQNKFLTESKGSSRTLKADLFFRCQGKASAG</sequence>
<dbReference type="AlphaFoldDB" id="V6HA02"/>
<evidence type="ECO:0000313" key="2">
    <source>
        <dbReference type="Proteomes" id="UP000018719"/>
    </source>
</evidence>
<proteinExistence type="predicted"/>
<comment type="caution">
    <text evidence="1">The sequence shown here is derived from an EMBL/GenBank/DDBJ whole genome shotgun (WGS) entry which is preliminary data.</text>
</comment>
<evidence type="ECO:0000313" key="1">
    <source>
        <dbReference type="EMBL" id="EQA36131.1"/>
    </source>
</evidence>